<dbReference type="InterPro" id="IPR052085">
    <property type="entry name" value="WD-SAM-U-box"/>
</dbReference>
<evidence type="ECO:0000259" key="6">
    <source>
        <dbReference type="PROSITE" id="PS50102"/>
    </source>
</evidence>
<feature type="compositionally biased region" description="Gly residues" evidence="5">
    <location>
        <begin position="1023"/>
        <end position="1035"/>
    </location>
</feature>
<evidence type="ECO:0000256" key="1">
    <source>
        <dbReference type="ARBA" id="ARBA00000900"/>
    </source>
</evidence>
<dbReference type="CDD" id="cd16655">
    <property type="entry name" value="RING-Ubox_WDSUB1-like"/>
    <property type="match status" value="1"/>
</dbReference>
<evidence type="ECO:0000256" key="5">
    <source>
        <dbReference type="SAM" id="MobiDB-lite"/>
    </source>
</evidence>
<keyword evidence="3" id="KW-0694">RNA-binding</keyword>
<feature type="compositionally biased region" description="Low complexity" evidence="5">
    <location>
        <begin position="1538"/>
        <end position="1549"/>
    </location>
</feature>
<feature type="region of interest" description="Disordered" evidence="5">
    <location>
        <begin position="1180"/>
        <end position="1307"/>
    </location>
</feature>
<dbReference type="SUPFAM" id="SSF54928">
    <property type="entry name" value="RNA-binding domain, RBD"/>
    <property type="match status" value="1"/>
</dbReference>
<dbReference type="PANTHER" id="PTHR46573">
    <property type="entry name" value="WD REPEAT, SAM AND U-BOX DOMAIN-CONTAINING PROTEIN 1"/>
    <property type="match status" value="1"/>
</dbReference>
<dbReference type="STRING" id="33097.A0A150GW95"/>
<dbReference type="InterPro" id="IPR003613">
    <property type="entry name" value="Ubox_domain"/>
</dbReference>
<dbReference type="PANTHER" id="PTHR46573:SF1">
    <property type="entry name" value="WD REPEAT, SAM AND U-BOX DOMAIN-CONTAINING PROTEIN 1"/>
    <property type="match status" value="1"/>
</dbReference>
<dbReference type="PROSITE" id="PS50102">
    <property type="entry name" value="RRM"/>
    <property type="match status" value="2"/>
</dbReference>
<keyword evidence="4" id="KW-0175">Coiled coil</keyword>
<evidence type="ECO:0000256" key="3">
    <source>
        <dbReference type="PROSITE-ProRule" id="PRU00176"/>
    </source>
</evidence>
<feature type="coiled-coil region" evidence="4">
    <location>
        <begin position="1971"/>
        <end position="1998"/>
    </location>
</feature>
<feature type="region of interest" description="Disordered" evidence="5">
    <location>
        <begin position="883"/>
        <end position="922"/>
    </location>
</feature>
<name>A0A150GW95_GONPE</name>
<keyword evidence="9" id="KW-1185">Reference proteome</keyword>
<dbReference type="CDD" id="cd00590">
    <property type="entry name" value="RRM_SF"/>
    <property type="match status" value="1"/>
</dbReference>
<evidence type="ECO:0000313" key="9">
    <source>
        <dbReference type="Proteomes" id="UP000075714"/>
    </source>
</evidence>
<dbReference type="SMART" id="SM00360">
    <property type="entry name" value="RRM"/>
    <property type="match status" value="2"/>
</dbReference>
<dbReference type="GO" id="GO:0003723">
    <property type="term" value="F:RNA binding"/>
    <property type="evidence" value="ECO:0007669"/>
    <property type="project" value="UniProtKB-UniRule"/>
</dbReference>
<feature type="compositionally biased region" description="Low complexity" evidence="5">
    <location>
        <begin position="186"/>
        <end position="211"/>
    </location>
</feature>
<feature type="region of interest" description="Disordered" evidence="5">
    <location>
        <begin position="1586"/>
        <end position="1664"/>
    </location>
</feature>
<dbReference type="SUPFAM" id="SSF48371">
    <property type="entry name" value="ARM repeat"/>
    <property type="match status" value="1"/>
</dbReference>
<feature type="compositionally biased region" description="Gly residues" evidence="5">
    <location>
        <begin position="1620"/>
        <end position="1640"/>
    </location>
</feature>
<dbReference type="EMBL" id="LSYV01000006">
    <property type="protein sequence ID" value="KXZ54121.1"/>
    <property type="molecule type" value="Genomic_DNA"/>
</dbReference>
<protein>
    <recommendedName>
        <fullName evidence="2">RING-type E3 ubiquitin transferase</fullName>
        <ecNumber evidence="2">2.3.2.27</ecNumber>
    </recommendedName>
</protein>
<evidence type="ECO:0000256" key="4">
    <source>
        <dbReference type="SAM" id="Coils"/>
    </source>
</evidence>
<dbReference type="OrthoDB" id="439808at2759"/>
<feature type="compositionally biased region" description="Gly residues" evidence="5">
    <location>
        <begin position="1285"/>
        <end position="1303"/>
    </location>
</feature>
<feature type="region of interest" description="Disordered" evidence="5">
    <location>
        <begin position="331"/>
        <end position="358"/>
    </location>
</feature>
<dbReference type="InterPro" id="IPR012677">
    <property type="entry name" value="Nucleotide-bd_a/b_plait_sf"/>
</dbReference>
<dbReference type="Gene3D" id="3.30.40.10">
    <property type="entry name" value="Zinc/RING finger domain, C3HC4 (zinc finger)"/>
    <property type="match status" value="1"/>
</dbReference>
<reference evidence="9" key="1">
    <citation type="journal article" date="2016" name="Nat. Commun.">
        <title>The Gonium pectorale genome demonstrates co-option of cell cycle regulation during the evolution of multicellularity.</title>
        <authorList>
            <person name="Hanschen E.R."/>
            <person name="Marriage T.N."/>
            <person name="Ferris P.J."/>
            <person name="Hamaji T."/>
            <person name="Toyoda A."/>
            <person name="Fujiyama A."/>
            <person name="Neme R."/>
            <person name="Noguchi H."/>
            <person name="Minakuchi Y."/>
            <person name="Suzuki M."/>
            <person name="Kawai-Toyooka H."/>
            <person name="Smith D.R."/>
            <person name="Sparks H."/>
            <person name="Anderson J."/>
            <person name="Bakaric R."/>
            <person name="Luria V."/>
            <person name="Karger A."/>
            <person name="Kirschner M.W."/>
            <person name="Durand P.M."/>
            <person name="Michod R.E."/>
            <person name="Nozaki H."/>
            <person name="Olson B.J."/>
        </authorList>
    </citation>
    <scope>NUCLEOTIDE SEQUENCE [LARGE SCALE GENOMIC DNA]</scope>
    <source>
        <strain evidence="9">NIES-2863</strain>
    </source>
</reference>
<feature type="region of interest" description="Disordered" evidence="5">
    <location>
        <begin position="1526"/>
        <end position="1574"/>
    </location>
</feature>
<organism evidence="8 9">
    <name type="scientific">Gonium pectorale</name>
    <name type="common">Green alga</name>
    <dbReference type="NCBI Taxonomy" id="33097"/>
    <lineage>
        <taxon>Eukaryota</taxon>
        <taxon>Viridiplantae</taxon>
        <taxon>Chlorophyta</taxon>
        <taxon>core chlorophytes</taxon>
        <taxon>Chlorophyceae</taxon>
        <taxon>CS clade</taxon>
        <taxon>Chlamydomonadales</taxon>
        <taxon>Volvocaceae</taxon>
        <taxon>Gonium</taxon>
    </lineage>
</organism>
<comment type="caution">
    <text evidence="8">The sequence shown here is derived from an EMBL/GenBank/DDBJ whole genome shotgun (WGS) entry which is preliminary data.</text>
</comment>
<feature type="compositionally biased region" description="Low complexity" evidence="5">
    <location>
        <begin position="1450"/>
        <end position="1463"/>
    </location>
</feature>
<feature type="compositionally biased region" description="Basic and acidic residues" evidence="5">
    <location>
        <begin position="830"/>
        <end position="844"/>
    </location>
</feature>
<dbReference type="Gene3D" id="3.30.70.330">
    <property type="match status" value="2"/>
</dbReference>
<dbReference type="GO" id="GO:0061630">
    <property type="term" value="F:ubiquitin protein ligase activity"/>
    <property type="evidence" value="ECO:0007669"/>
    <property type="project" value="UniProtKB-EC"/>
</dbReference>
<dbReference type="InterPro" id="IPR000504">
    <property type="entry name" value="RRM_dom"/>
</dbReference>
<accession>A0A150GW95</accession>
<feature type="region of interest" description="Disordered" evidence="5">
    <location>
        <begin position="1445"/>
        <end position="1478"/>
    </location>
</feature>
<proteinExistence type="predicted"/>
<evidence type="ECO:0000313" key="8">
    <source>
        <dbReference type="EMBL" id="KXZ54121.1"/>
    </source>
</evidence>
<dbReference type="InterPro" id="IPR013083">
    <property type="entry name" value="Znf_RING/FYVE/PHD"/>
</dbReference>
<evidence type="ECO:0000259" key="7">
    <source>
        <dbReference type="PROSITE" id="PS51698"/>
    </source>
</evidence>
<feature type="domain" description="RRM" evidence="6">
    <location>
        <begin position="1369"/>
        <end position="1446"/>
    </location>
</feature>
<sequence length="2186" mass="217180">MGDPSQLSSGERADHVAAELQAAFGGPGSASDVQRVCSLLSLLRQQFSEQAPKNWPADTVKRLWQSIIGALRVAQAPEVQVAACAAVEALGQSCSSCTDLDRELSVVEDAVSVVIDTIQSAGSLHVRAIAIRALLSLSGCLNCRCYYDKPTQEILGSRGAVQVLLSSLPLFLAEAAAAQQQQADGGAAAAGTAQPQQQQAAEQGDAAGQGPERPADECAAAVADIFRALHYTCLLNAANTATLAAEGGYALVVKGLAVMSKDLNVQEHGAMLLAELACTPGLGGREVLESIVTVANIARLQLQEKYIEVARAAVWSLGRLASYALAPLNGPGSQPSEQAGAGEPTAASPDSRGREPGQAQAWALLSDPVLRVVVSMLQSCHMQDDPLVKHCLDYIAVLASAAPFHHSGQAPADRSGDGVADGAGAAAGGGTLLPLMRLATEAVLATARAACDVRLQAVVLRTLHVVLLRFPGAAALHLAPRQAEVLEVALRMCASARQALEQQQAQQLLQQQQAAQHPAPQHAHAQALQQAQANVYASKDLFLVHLYALTVSAAMTDAAALGAGAGAPATVLAAATASTAAGSSSAAAVFQGHVLTSLACVVRHLSEGGGGEAVSYEQPPAATAEAAAAAAAAAAASIYLTVGCCRYACHCCFIHDPIRGAEVLAAVRSAARLLVWCSGADGVNAADRDGCGALHILAAGGTAPLLAAFIEEAGPALDFLRRTRAGLNALQLARVKKHAPSVQLLELATESAAKAAQDALLRELEAEGSHHEHSQPGSKRPGAAGASGAGAGRHHKAASGSSTAGAGGVHDSSPHHNAALGAPPPPGESEEARRAREELERKRRAAEEEYEAALEQRRRQLEEEARQEEARLIELAQAESLRMATPPPQPPQSPPQLRQQAGPAASAPPNGLRQQLEQASAAPQALPLATAAGGPFESSVQASAAAVASGAQLPPGMAHILTQLAVDQQQQQHQGGPAAAQQQQQQLLGPLIGQPNGFAAGPGGSLGPRASLSSADEQVSMPHGGGGGGASGGALGMRRVVSKSSFISDDPGIAPGHLGGSSGGALQGPTGSGGLGALGGLGNMGHFNSSDGGGGGGAAATGFPGYAGSFGNLLTAGGGGGHAGLPGMGMDSAGLLSGALAAVAGGNAAMASPGALSGPLVSEAGSSGVGGLAAGVLVPGPESRAGHGDGSVYSDSLGGSIDGGLQLHGSGGPAGLPQPPGGGWHRASGASFGGAPPAAFLHSGPPPPPPPHPQADLQHGGGFLPPQGAGLDHPSAHQPQPRMPSGGGGVADGWMGQRGGGGSHADVPSLAAAADVAARQRLMGGGMLPVAPSPPSGGGDRGMPLADALLAAGAEMWELAEEATRGPSRQLWLGNVHAGLPAANLQALCQQFGPVQDAVVAPGTLSAVVLFARGEDASRAAHALHGRDIPHLSYEGKPLVVRYCRTGPSPGQQGDAAAGLQAPPAAPSGGAGGEGSLGLGLPPGLEAALSAAGFGPGALEAAMQGLLPPDQQQALHAVLLQATAAGNAAAAAPPPQQAPQRQQHQQPHQQQHRGLGGMQPGSAHHGSMPHLAGLVGAGGSVGDFGSMQPSASLGHFPSIDQPHGGGGGGLYGGPDDADGHGGGGQGSGVAGGSTGGGPGSTSGDVDGVMGLDGENAADVPEGKPSRHLWLGNIPLKPNKLAMELLFARFGPLESVRVFPGKTFAFVNYLAPQHAVAAKTALDGQPAPSVTGSKPMVIRYQKDTSTVPANLGMAGGKSMSRSSSTQNLTGLTAAASLARLLDEDLPPEPAVNLSNKLNPNNIHYDRELAARYKRMSKAEKEALWAQDRAMQALGANAAAAAAAVNAGAAGIAGLLDPTNAAAARLLAQAGLGGLAAGLGGGPGSDFLLPRVMSAGALDYLAAGGAAGHGGGAAVGGGGHGGLFRVNTTQSLLGMQQAANAAMLLPQMGAAAAGGLQGLLGQHAAAAAAAAGAAGLDGAAQALQQQLQAAQQQALQQQLHQQAFQQQLQQLAAAAGLGGGAVSNAALAAAVANAFGGDAAAAAPKRLQPAPQGRMVGVGSHQNLAAMNPLMDPAAAAALVGGLQGLGGGGGPAAALPQGPGAAGPGMARPAFKQIPPSFLCPLTRQLMSDPVVAADGITYNRPAIAEWLRQHDASPVTRQPLANKMLTPNVALRNAIINELGFATGPA</sequence>
<feature type="region of interest" description="Disordered" evidence="5">
    <location>
        <begin position="186"/>
        <end position="213"/>
    </location>
</feature>
<evidence type="ECO:0000256" key="2">
    <source>
        <dbReference type="ARBA" id="ARBA00012483"/>
    </source>
</evidence>
<feature type="compositionally biased region" description="Pro residues" evidence="5">
    <location>
        <begin position="1244"/>
        <end position="1253"/>
    </location>
</feature>
<gene>
    <name evidence="8" type="ORF">GPECTOR_5g222</name>
</gene>
<dbReference type="SUPFAM" id="SSF57850">
    <property type="entry name" value="RING/U-box"/>
    <property type="match status" value="1"/>
</dbReference>
<feature type="compositionally biased region" description="Low complexity" evidence="5">
    <location>
        <begin position="1227"/>
        <end position="1240"/>
    </location>
</feature>
<dbReference type="Pfam" id="PF04564">
    <property type="entry name" value="U-box"/>
    <property type="match status" value="1"/>
</dbReference>
<feature type="compositionally biased region" description="Pro residues" evidence="5">
    <location>
        <begin position="885"/>
        <end position="894"/>
    </location>
</feature>
<dbReference type="Proteomes" id="UP000075714">
    <property type="component" value="Unassembled WGS sequence"/>
</dbReference>
<feature type="compositionally biased region" description="Gly residues" evidence="5">
    <location>
        <begin position="1469"/>
        <end position="1478"/>
    </location>
</feature>
<dbReference type="Pfam" id="PF00076">
    <property type="entry name" value="RRM_1"/>
    <property type="match status" value="1"/>
</dbReference>
<feature type="compositionally biased region" description="Low complexity" evidence="5">
    <location>
        <begin position="1194"/>
        <end position="1205"/>
    </location>
</feature>
<comment type="catalytic activity">
    <reaction evidence="1">
        <text>S-ubiquitinyl-[E2 ubiquitin-conjugating enzyme]-L-cysteine + [acceptor protein]-L-lysine = [E2 ubiquitin-conjugating enzyme]-L-cysteine + N(6)-ubiquitinyl-[acceptor protein]-L-lysine.</text>
        <dbReference type="EC" id="2.3.2.27"/>
    </reaction>
</comment>
<feature type="region of interest" description="Disordered" evidence="5">
    <location>
        <begin position="766"/>
        <end position="844"/>
    </location>
</feature>
<feature type="compositionally biased region" description="Gly residues" evidence="5">
    <location>
        <begin position="1603"/>
        <end position="1612"/>
    </location>
</feature>
<feature type="region of interest" description="Disordered" evidence="5">
    <location>
        <begin position="991"/>
        <end position="1071"/>
    </location>
</feature>
<dbReference type="GO" id="GO:0016567">
    <property type="term" value="P:protein ubiquitination"/>
    <property type="evidence" value="ECO:0007669"/>
    <property type="project" value="UniProtKB-UniPathway"/>
</dbReference>
<dbReference type="EC" id="2.3.2.27" evidence="2"/>
<feature type="domain" description="RRM" evidence="6">
    <location>
        <begin position="1666"/>
        <end position="1742"/>
    </location>
</feature>
<dbReference type="SMART" id="SM00504">
    <property type="entry name" value="Ubox"/>
    <property type="match status" value="1"/>
</dbReference>
<dbReference type="InterPro" id="IPR035979">
    <property type="entry name" value="RBD_domain_sf"/>
</dbReference>
<feature type="domain" description="U-box" evidence="7">
    <location>
        <begin position="2112"/>
        <end position="2185"/>
    </location>
</feature>
<dbReference type="InterPro" id="IPR016024">
    <property type="entry name" value="ARM-type_fold"/>
</dbReference>
<dbReference type="UniPathway" id="UPA00143"/>
<dbReference type="PROSITE" id="PS51698">
    <property type="entry name" value="U_BOX"/>
    <property type="match status" value="1"/>
</dbReference>
<feature type="compositionally biased region" description="Gly residues" evidence="5">
    <location>
        <begin position="1057"/>
        <end position="1071"/>
    </location>
</feature>